<dbReference type="Proteomes" id="UP000515847">
    <property type="component" value="Chromosome"/>
</dbReference>
<keyword evidence="4" id="KW-1185">Reference proteome</keyword>
<feature type="signal peptide" evidence="2">
    <location>
        <begin position="1"/>
        <end position="23"/>
    </location>
</feature>
<dbReference type="RefSeq" id="WP_034421349.1">
    <property type="nucleotide sequence ID" value="NZ_CP045798.1"/>
</dbReference>
<evidence type="ECO:0000313" key="3">
    <source>
        <dbReference type="EMBL" id="QNB47335.1"/>
    </source>
</evidence>
<reference evidence="3 4" key="1">
    <citation type="journal article" date="2019" name="Front. Microbiol.">
        <title>Thermoanaerosceptrum fracticalcis gen. nov. sp. nov., a Novel Fumarate-Fermenting Microorganism From a Deep Fractured Carbonate Aquifer of the US Great Basin.</title>
        <authorList>
            <person name="Hamilton-Brehm S.D."/>
            <person name="Stewart L.E."/>
            <person name="Zavarin M."/>
            <person name="Caldwell M."/>
            <person name="Lawson P.A."/>
            <person name="Onstott T.C."/>
            <person name="Grzymski J."/>
            <person name="Neveux I."/>
            <person name="Lollar B.S."/>
            <person name="Russell C.E."/>
            <person name="Moser D.P."/>
        </authorList>
    </citation>
    <scope>NUCLEOTIDE SEQUENCE [LARGE SCALE GENOMIC DNA]</scope>
    <source>
        <strain evidence="3 4">DRI-13</strain>
    </source>
</reference>
<dbReference type="GO" id="GO:0030288">
    <property type="term" value="C:outer membrane-bounded periplasmic space"/>
    <property type="evidence" value="ECO:0007669"/>
    <property type="project" value="InterPro"/>
</dbReference>
<dbReference type="InterPro" id="IPR018389">
    <property type="entry name" value="DctP_fam"/>
</dbReference>
<evidence type="ECO:0000256" key="1">
    <source>
        <dbReference type="ARBA" id="ARBA00022729"/>
    </source>
</evidence>
<dbReference type="GO" id="GO:0030246">
    <property type="term" value="F:carbohydrate binding"/>
    <property type="evidence" value="ECO:0007669"/>
    <property type="project" value="TreeGrafter"/>
</dbReference>
<dbReference type="PROSITE" id="PS51257">
    <property type="entry name" value="PROKAR_LIPOPROTEIN"/>
    <property type="match status" value="1"/>
</dbReference>
<dbReference type="InterPro" id="IPR004682">
    <property type="entry name" value="TRAP_DctP"/>
</dbReference>
<evidence type="ECO:0000256" key="2">
    <source>
        <dbReference type="SAM" id="SignalP"/>
    </source>
</evidence>
<dbReference type="GO" id="GO:0055085">
    <property type="term" value="P:transmembrane transport"/>
    <property type="evidence" value="ECO:0007669"/>
    <property type="project" value="InterPro"/>
</dbReference>
<gene>
    <name evidence="3" type="ORF">BR63_14170</name>
</gene>
<organism evidence="3 4">
    <name type="scientific">Thermanaerosceptrum fracticalcis</name>
    <dbReference type="NCBI Taxonomy" id="1712410"/>
    <lineage>
        <taxon>Bacteria</taxon>
        <taxon>Bacillati</taxon>
        <taxon>Bacillota</taxon>
        <taxon>Clostridia</taxon>
        <taxon>Eubacteriales</taxon>
        <taxon>Peptococcaceae</taxon>
        <taxon>Thermanaerosceptrum</taxon>
    </lineage>
</organism>
<sequence length="351" mass="39508">MKKTTLKFLALISLVVFTLGIFAGCGAPKQDQKAPVAKPEEQKARVIRAGIGLNDKHPQYQGLLKFKEIVERETKGKVQVQIFHSGQLGDDRTMMEALQLGTQEMTCPSTAPIANFVPEFSVFDFPFLFPNTAVADKVLDGPIGKELLDKLPKQNMIGLAYWENGFRDLTNSKKEIKTVADLKGLKIRTMENKLHLDAFRLLGANPTPMPFPELFTAMQQKTVDGQENPVATIYLQKFYEVQKYVTDTSHIYSPFVLLMSKKFWDASTPEEQAIFKKAAEEARDYERKLNREANAKYFDELAKAGMTVTKLTPEARAEFVKTVKPVYDTYKEKVGADLLARVLAEIEKAGK</sequence>
<dbReference type="PANTHER" id="PTHR33376">
    <property type="match status" value="1"/>
</dbReference>
<dbReference type="AlphaFoldDB" id="A0A7G6E5I1"/>
<dbReference type="InterPro" id="IPR038404">
    <property type="entry name" value="TRAP_DctP_sf"/>
</dbReference>
<proteinExistence type="predicted"/>
<evidence type="ECO:0000313" key="4">
    <source>
        <dbReference type="Proteomes" id="UP000515847"/>
    </source>
</evidence>
<keyword evidence="1 2" id="KW-0732">Signal</keyword>
<dbReference type="NCBIfam" id="NF037995">
    <property type="entry name" value="TRAP_S1"/>
    <property type="match status" value="1"/>
</dbReference>
<dbReference type="PIRSF" id="PIRSF006470">
    <property type="entry name" value="DctB"/>
    <property type="match status" value="1"/>
</dbReference>
<dbReference type="NCBIfam" id="TIGR00787">
    <property type="entry name" value="dctP"/>
    <property type="match status" value="1"/>
</dbReference>
<dbReference type="EMBL" id="CP045798">
    <property type="protein sequence ID" value="QNB47335.1"/>
    <property type="molecule type" value="Genomic_DNA"/>
</dbReference>
<dbReference type="SUPFAM" id="SSF53850">
    <property type="entry name" value="Periplasmic binding protein-like II"/>
    <property type="match status" value="1"/>
</dbReference>
<feature type="chain" id="PRO_5028945168" evidence="2">
    <location>
        <begin position="24"/>
        <end position="351"/>
    </location>
</feature>
<dbReference type="CDD" id="cd13679">
    <property type="entry name" value="PBP2_TRAP_YiaO_like"/>
    <property type="match status" value="1"/>
</dbReference>
<dbReference type="KEGG" id="tfr:BR63_14170"/>
<accession>A0A7G6E5I1</accession>
<name>A0A7G6E5I1_THEFR</name>
<dbReference type="OrthoDB" id="9815946at2"/>
<protein>
    <submittedName>
        <fullName evidence="3">DctP family TRAP transporter solute-binding subunit</fullName>
    </submittedName>
</protein>
<dbReference type="Gene3D" id="3.40.190.170">
    <property type="entry name" value="Bacterial extracellular solute-binding protein, family 7"/>
    <property type="match status" value="1"/>
</dbReference>
<dbReference type="PANTHER" id="PTHR33376:SF2">
    <property type="entry name" value="DICARBOXYLATE-BINDING PERIPLASMIC PROTEIN"/>
    <property type="match status" value="1"/>
</dbReference>
<dbReference type="Pfam" id="PF03480">
    <property type="entry name" value="DctP"/>
    <property type="match status" value="1"/>
</dbReference>